<evidence type="ECO:0000313" key="3">
    <source>
        <dbReference type="Proteomes" id="UP001501166"/>
    </source>
</evidence>
<comment type="caution">
    <text evidence="2">The sequence shown here is derived from an EMBL/GenBank/DDBJ whole genome shotgun (WGS) entry which is preliminary data.</text>
</comment>
<dbReference type="PANTHER" id="PTHR11014">
    <property type="entry name" value="PEPTIDASE M20 FAMILY MEMBER"/>
    <property type="match status" value="1"/>
</dbReference>
<dbReference type="Gene3D" id="3.30.70.360">
    <property type="match status" value="1"/>
</dbReference>
<evidence type="ECO:0000313" key="2">
    <source>
        <dbReference type="EMBL" id="GAA0366626.1"/>
    </source>
</evidence>
<dbReference type="InterPro" id="IPR002933">
    <property type="entry name" value="Peptidase_M20"/>
</dbReference>
<reference evidence="3" key="1">
    <citation type="journal article" date="2019" name="Int. J. Syst. Evol. Microbiol.">
        <title>The Global Catalogue of Microorganisms (GCM) 10K type strain sequencing project: providing services to taxonomists for standard genome sequencing and annotation.</title>
        <authorList>
            <consortium name="The Broad Institute Genomics Platform"/>
            <consortium name="The Broad Institute Genome Sequencing Center for Infectious Disease"/>
            <person name="Wu L."/>
            <person name="Ma J."/>
        </authorList>
    </citation>
    <scope>NUCLEOTIDE SEQUENCE [LARGE SCALE GENOMIC DNA]</scope>
    <source>
        <strain evidence="3">JCM 12662</strain>
    </source>
</reference>
<dbReference type="NCBIfam" id="TIGR01891">
    <property type="entry name" value="amidohydrolases"/>
    <property type="match status" value="1"/>
</dbReference>
<dbReference type="SUPFAM" id="SSF53187">
    <property type="entry name" value="Zn-dependent exopeptidases"/>
    <property type="match status" value="1"/>
</dbReference>
<keyword evidence="3" id="KW-1185">Reference proteome</keyword>
<name>A0ABP3HD41_9LACT</name>
<protein>
    <submittedName>
        <fullName evidence="2">N-acetyl amino acid acetylase SndC</fullName>
    </submittedName>
</protein>
<evidence type="ECO:0000259" key="1">
    <source>
        <dbReference type="Pfam" id="PF07687"/>
    </source>
</evidence>
<dbReference type="Pfam" id="PF01546">
    <property type="entry name" value="Peptidase_M20"/>
    <property type="match status" value="1"/>
</dbReference>
<proteinExistence type="predicted"/>
<dbReference type="Gene3D" id="3.40.630.10">
    <property type="entry name" value="Zn peptidases"/>
    <property type="match status" value="1"/>
</dbReference>
<accession>A0ABP3HD41</accession>
<feature type="domain" description="Peptidase M20 dimerisation" evidence="1">
    <location>
        <begin position="190"/>
        <end position="272"/>
    </location>
</feature>
<dbReference type="RefSeq" id="WP_343755948.1">
    <property type="nucleotide sequence ID" value="NZ_BAAACW010000117.1"/>
</dbReference>
<dbReference type="SUPFAM" id="SSF55031">
    <property type="entry name" value="Bacterial exopeptidase dimerisation domain"/>
    <property type="match status" value="1"/>
</dbReference>
<sequence>MFLNQLNKELEANFSETVDWRRHLHEHPEPSFEEYQTRRFIVQRLKECGYQDIQEEVGGGGIVAYLRGEAEGPTIGFRADFDALRIQEETGLPFASQNPGVMHACGHDGHTAILLSVAKALLPYKDKLAGTVKFIFQHAEEVLPGGGHAMVKDGVLDDVDAVYGLHLRSPLEYGTVSYCPGYAMAAPDFFRITVQGKGGHAAHPDTTVDSVVVASYLVNQLQSLVSRQKDPKQSAVLTVSSLRAGDGAHNVIADKAELRGTVRTFDAGVRNMMEDKLTTLSQTICEAHGASAEVTYERGYPALYNPIEETERIKDIFEQQLTGILVEQTPMRMGGEDFAYFLQKKPGSYFFIHSGNKEKGIVYPHHHPKFDFDERALLLGAKCFVAIVDDYLVPKPSSLVEASSEAVKPHHS</sequence>
<dbReference type="Proteomes" id="UP001501166">
    <property type="component" value="Unassembled WGS sequence"/>
</dbReference>
<gene>
    <name evidence="2" type="primary">sndC_1</name>
    <name evidence="2" type="ORF">GCM10008932_18390</name>
</gene>
<organism evidence="2 3">
    <name type="scientific">Alkalibacterium iburiense</name>
    <dbReference type="NCBI Taxonomy" id="290589"/>
    <lineage>
        <taxon>Bacteria</taxon>
        <taxon>Bacillati</taxon>
        <taxon>Bacillota</taxon>
        <taxon>Bacilli</taxon>
        <taxon>Lactobacillales</taxon>
        <taxon>Carnobacteriaceae</taxon>
        <taxon>Alkalibacterium</taxon>
    </lineage>
</organism>
<dbReference type="Pfam" id="PF07687">
    <property type="entry name" value="M20_dimer"/>
    <property type="match status" value="1"/>
</dbReference>
<dbReference type="EMBL" id="BAAACW010000117">
    <property type="protein sequence ID" value="GAA0366626.1"/>
    <property type="molecule type" value="Genomic_DNA"/>
</dbReference>
<dbReference type="PANTHER" id="PTHR11014:SF63">
    <property type="entry name" value="METALLOPEPTIDASE, PUTATIVE (AFU_ORTHOLOGUE AFUA_6G09600)-RELATED"/>
    <property type="match status" value="1"/>
</dbReference>
<dbReference type="InterPro" id="IPR036264">
    <property type="entry name" value="Bact_exopeptidase_dim_dom"/>
</dbReference>
<dbReference type="PIRSF" id="PIRSF005962">
    <property type="entry name" value="Pept_M20D_amidohydro"/>
    <property type="match status" value="1"/>
</dbReference>
<dbReference type="InterPro" id="IPR011650">
    <property type="entry name" value="Peptidase_M20_dimer"/>
</dbReference>
<dbReference type="InterPro" id="IPR017439">
    <property type="entry name" value="Amidohydrolase"/>
</dbReference>